<dbReference type="VEuPathDB" id="FungiDB:YALI1_C28115g"/>
<dbReference type="RefSeq" id="XP_068138602.1">
    <property type="nucleotide sequence ID" value="XM_068282501.1"/>
</dbReference>
<organism evidence="1 2">
    <name type="scientific">Yarrowia lipolytica</name>
    <name type="common">Candida lipolytica</name>
    <dbReference type="NCBI Taxonomy" id="4952"/>
    <lineage>
        <taxon>Eukaryota</taxon>
        <taxon>Fungi</taxon>
        <taxon>Dikarya</taxon>
        <taxon>Ascomycota</taxon>
        <taxon>Saccharomycotina</taxon>
        <taxon>Dipodascomycetes</taxon>
        <taxon>Dipodascales</taxon>
        <taxon>Dipodascales incertae sedis</taxon>
        <taxon>Yarrowia</taxon>
    </lineage>
</organism>
<gene>
    <name evidence="1" type="ORF">YALI1_C28115g</name>
</gene>
<dbReference type="Proteomes" id="UP000182444">
    <property type="component" value="Chromosome 1C"/>
</dbReference>
<dbReference type="EMBL" id="CP017555">
    <property type="protein sequence ID" value="AOW03145.1"/>
    <property type="molecule type" value="Genomic_DNA"/>
</dbReference>
<dbReference type="AlphaFoldDB" id="A0A1D8NBZ4"/>
<sequence length="89" mass="10039">MISAHVGTGVKRFSSPVYVSHEVPEVRVIGRATKGSFGGTQKRLYGVRDFKPFVFSVRRFPRQQLLTATHCSSTNLDFFSRNPLDFLFG</sequence>
<protein>
    <submittedName>
        <fullName evidence="1">Uncharacterized protein</fullName>
    </submittedName>
</protein>
<accession>A0A1D8NBZ4</accession>
<proteinExistence type="predicted"/>
<dbReference type="GeneID" id="94583128"/>
<evidence type="ECO:0000313" key="1">
    <source>
        <dbReference type="EMBL" id="AOW03145.1"/>
    </source>
</evidence>
<name>A0A1D8NBZ4_YARLL</name>
<reference evidence="1 2" key="1">
    <citation type="journal article" date="2016" name="PLoS ONE">
        <title>Sequence Assembly of Yarrowia lipolytica Strain W29/CLIB89 Shows Transposable Element Diversity.</title>
        <authorList>
            <person name="Magnan C."/>
            <person name="Yu J."/>
            <person name="Chang I."/>
            <person name="Jahn E."/>
            <person name="Kanomata Y."/>
            <person name="Wu J."/>
            <person name="Zeller M."/>
            <person name="Oakes M."/>
            <person name="Baldi P."/>
            <person name="Sandmeyer S."/>
        </authorList>
    </citation>
    <scope>NUCLEOTIDE SEQUENCE [LARGE SCALE GENOMIC DNA]</scope>
    <source>
        <strain evidence="2">CLIB89(W29)</strain>
    </source>
</reference>
<evidence type="ECO:0000313" key="2">
    <source>
        <dbReference type="Proteomes" id="UP000182444"/>
    </source>
</evidence>